<dbReference type="InterPro" id="IPR036318">
    <property type="entry name" value="FAD-bd_PCMH-like_sf"/>
</dbReference>
<dbReference type="Proteomes" id="UP001500642">
    <property type="component" value="Unassembled WGS sequence"/>
</dbReference>
<protein>
    <submittedName>
        <fullName evidence="6">FAD-linked oxidase C-terminal domain-containing protein</fullName>
    </submittedName>
</protein>
<dbReference type="EMBL" id="BAABGL010000004">
    <property type="protein sequence ID" value="GAA4386390.1"/>
    <property type="molecule type" value="Genomic_DNA"/>
</dbReference>
<dbReference type="Pfam" id="PF01565">
    <property type="entry name" value="FAD_binding_4"/>
    <property type="match status" value="1"/>
</dbReference>
<dbReference type="RefSeq" id="WP_345030260.1">
    <property type="nucleotide sequence ID" value="NZ_BAABGL010000004.1"/>
</dbReference>
<dbReference type="InterPro" id="IPR004113">
    <property type="entry name" value="FAD-bd_oxidored_4_C"/>
</dbReference>
<keyword evidence="3" id="KW-0274">FAD</keyword>
<proteinExistence type="predicted"/>
<organism evidence="6 7">
    <name type="scientific">Brevibacterium pityocampae</name>
    <dbReference type="NCBI Taxonomy" id="506594"/>
    <lineage>
        <taxon>Bacteria</taxon>
        <taxon>Bacillati</taxon>
        <taxon>Actinomycetota</taxon>
        <taxon>Actinomycetes</taxon>
        <taxon>Micrococcales</taxon>
        <taxon>Brevibacteriaceae</taxon>
        <taxon>Brevibacterium</taxon>
    </lineage>
</organism>
<keyword evidence="4" id="KW-0560">Oxidoreductase</keyword>
<evidence type="ECO:0000313" key="6">
    <source>
        <dbReference type="EMBL" id="GAA4386390.1"/>
    </source>
</evidence>
<gene>
    <name evidence="6" type="ORF">GCM10023167_09250</name>
</gene>
<evidence type="ECO:0000256" key="3">
    <source>
        <dbReference type="ARBA" id="ARBA00022827"/>
    </source>
</evidence>
<dbReference type="Gene3D" id="3.30.465.10">
    <property type="match status" value="1"/>
</dbReference>
<keyword evidence="2" id="KW-0285">Flavoprotein</keyword>
<dbReference type="InterPro" id="IPR006094">
    <property type="entry name" value="Oxid_FAD_bind_N"/>
</dbReference>
<dbReference type="Gene3D" id="3.30.70.2740">
    <property type="match status" value="1"/>
</dbReference>
<dbReference type="Gene3D" id="1.10.45.10">
    <property type="entry name" value="Vanillyl-alcohol Oxidase, Chain A, domain 4"/>
    <property type="match status" value="1"/>
</dbReference>
<reference evidence="7" key="1">
    <citation type="journal article" date="2019" name="Int. J. Syst. Evol. Microbiol.">
        <title>The Global Catalogue of Microorganisms (GCM) 10K type strain sequencing project: providing services to taxonomists for standard genome sequencing and annotation.</title>
        <authorList>
            <consortium name="The Broad Institute Genomics Platform"/>
            <consortium name="The Broad Institute Genome Sequencing Center for Infectious Disease"/>
            <person name="Wu L."/>
            <person name="Ma J."/>
        </authorList>
    </citation>
    <scope>NUCLEOTIDE SEQUENCE [LARGE SCALE GENOMIC DNA]</scope>
    <source>
        <strain evidence="7">JCM 17808</strain>
    </source>
</reference>
<keyword evidence="7" id="KW-1185">Reference proteome</keyword>
<comment type="caution">
    <text evidence="6">The sequence shown here is derived from an EMBL/GenBank/DDBJ whole genome shotgun (WGS) entry which is preliminary data.</text>
</comment>
<dbReference type="InterPro" id="IPR051914">
    <property type="entry name" value="FAD-linked_OxidoTrans_Type4"/>
</dbReference>
<evidence type="ECO:0000259" key="5">
    <source>
        <dbReference type="PROSITE" id="PS51387"/>
    </source>
</evidence>
<dbReference type="InterPro" id="IPR016169">
    <property type="entry name" value="FAD-bd_PCMH_sub2"/>
</dbReference>
<dbReference type="SUPFAM" id="SSF55103">
    <property type="entry name" value="FAD-linked oxidases, C-terminal domain"/>
    <property type="match status" value="1"/>
</dbReference>
<evidence type="ECO:0000313" key="7">
    <source>
        <dbReference type="Proteomes" id="UP001500642"/>
    </source>
</evidence>
<dbReference type="InterPro" id="IPR016164">
    <property type="entry name" value="FAD-linked_Oxase-like_C"/>
</dbReference>
<dbReference type="SUPFAM" id="SSF56176">
    <property type="entry name" value="FAD-binding/transporter-associated domain-like"/>
    <property type="match status" value="1"/>
</dbReference>
<dbReference type="InterPro" id="IPR016166">
    <property type="entry name" value="FAD-bd_PCMH"/>
</dbReference>
<dbReference type="PROSITE" id="PS51387">
    <property type="entry name" value="FAD_PCMH"/>
    <property type="match status" value="1"/>
</dbReference>
<dbReference type="PANTHER" id="PTHR42934:SF2">
    <property type="entry name" value="GLYCOLATE OXIDASE SUBUNIT GLCD"/>
    <property type="match status" value="1"/>
</dbReference>
<evidence type="ECO:0000256" key="4">
    <source>
        <dbReference type="ARBA" id="ARBA00023002"/>
    </source>
</evidence>
<dbReference type="InterPro" id="IPR016171">
    <property type="entry name" value="Vanillyl_alc_oxidase_C-sub2"/>
</dbReference>
<evidence type="ECO:0000256" key="2">
    <source>
        <dbReference type="ARBA" id="ARBA00022630"/>
    </source>
</evidence>
<dbReference type="PANTHER" id="PTHR42934">
    <property type="entry name" value="GLYCOLATE OXIDASE SUBUNIT GLCD"/>
    <property type="match status" value="1"/>
</dbReference>
<evidence type="ECO:0000256" key="1">
    <source>
        <dbReference type="ARBA" id="ARBA00001974"/>
    </source>
</evidence>
<dbReference type="Pfam" id="PF02913">
    <property type="entry name" value="FAD-oxidase_C"/>
    <property type="match status" value="1"/>
</dbReference>
<name>A0ABP8J824_9MICO</name>
<sequence length="476" mass="49795">MTAELLDPTAHVDLDPLAAALSPGALVTEPDVVAAHSKDWALFCEVGTARALVRATTVEDVQATLRFASEHRIPVVPQGTRTGLSGAANATDGALLLSVSKMDRVLEVNTVEMTCTVEPGIVNQDLKRHLADFDLAYPPDPGSVAISSIGGNVATNAGGLCCVKYGVTRDYVRSLTVVLADGRVTTVGRPTAKGVAGFELAGLFIGSEGSLGVIVGITLDLIPRIPDPLTAVGLFPDVVSASGAVCDFMATGARPSLLEFLDGRTLEILNAYGDFGLPEGAGAMLLVQSNGDGSQEAAVRELERFTEVANACGASEVMFSDDPADSELLVAARRAVAPAMEKYASTHGGGELVDDVCVPRGRLREFFARLVDIEAEHPEITICTCGHAGDGNMHPSIFFDAGDPESTRIAQEAFGEIMAAGLELGGTITGEHGVGYLKRDWLARELDPVSKEIHLGIKRALDPLGILNPGKMLASL</sequence>
<feature type="domain" description="FAD-binding PCMH-type" evidence="5">
    <location>
        <begin position="45"/>
        <end position="224"/>
    </location>
</feature>
<comment type="cofactor">
    <cofactor evidence="1">
        <name>FAD</name>
        <dbReference type="ChEBI" id="CHEBI:57692"/>
    </cofactor>
</comment>
<accession>A0ABP8J824</accession>